<dbReference type="Gene3D" id="1.10.510.10">
    <property type="entry name" value="Transferase(Phosphotransferase) domain 1"/>
    <property type="match status" value="2"/>
</dbReference>
<keyword evidence="5" id="KW-0418">Kinase</keyword>
<sequence>MPRLLLATLKSVALSLTICNLTPTAHQPGKPPRDFKLIFAFGLLICSLSFATQGQIIQENGFGFLENDSIPGAGVLRGRNCLKKLLDFGTHNHDHVFKAEIQTLGNIRHRNMVRLLAFCSNKETNLLVYEYMRNGSLGKVLHGKKGELLGWNLRDVKSNNILLNSAFEAHIADFGLDEFLIDGCASECMSAIAGSYAPGMYILFSCCWIIIIIIIILCLHFSNFGDGVDIGQWRKIATNERKEEIFSILDPSLTMVPK</sequence>
<gene>
    <name evidence="12" type="ORF">WN944_006050</name>
</gene>
<dbReference type="Proteomes" id="UP001428341">
    <property type="component" value="Unassembled WGS sequence"/>
</dbReference>
<name>A0AAP0QPC0_9ROSI</name>
<evidence type="ECO:0000256" key="9">
    <source>
        <dbReference type="SAM" id="Phobius"/>
    </source>
</evidence>
<evidence type="ECO:0000256" key="3">
    <source>
        <dbReference type="ARBA" id="ARBA00022679"/>
    </source>
</evidence>
<keyword evidence="13" id="KW-1185">Reference proteome</keyword>
<dbReference type="InterPro" id="IPR001245">
    <property type="entry name" value="Ser-Thr/Tyr_kinase_cat_dom"/>
</dbReference>
<feature type="chain" id="PRO_5042949675" description="non-specific serine/threonine protein kinase" evidence="10">
    <location>
        <begin position="16"/>
        <end position="258"/>
    </location>
</feature>
<dbReference type="SUPFAM" id="SSF56112">
    <property type="entry name" value="Protein kinase-like (PK-like)"/>
    <property type="match status" value="1"/>
</dbReference>
<dbReference type="SMART" id="SM00220">
    <property type="entry name" value="S_TKc"/>
    <property type="match status" value="1"/>
</dbReference>
<evidence type="ECO:0000256" key="1">
    <source>
        <dbReference type="ARBA" id="ARBA00012513"/>
    </source>
</evidence>
<feature type="domain" description="Protein kinase" evidence="11">
    <location>
        <begin position="65"/>
        <end position="258"/>
    </location>
</feature>
<keyword evidence="6" id="KW-0067">ATP-binding</keyword>
<dbReference type="AlphaFoldDB" id="A0AAP0QPC0"/>
<dbReference type="InterPro" id="IPR051420">
    <property type="entry name" value="Ser_Thr_Kinases_DiverseReg"/>
</dbReference>
<dbReference type="Pfam" id="PF07714">
    <property type="entry name" value="PK_Tyr_Ser-Thr"/>
    <property type="match status" value="1"/>
</dbReference>
<organism evidence="12 13">
    <name type="scientific">Citrus x changshan-huyou</name>
    <dbReference type="NCBI Taxonomy" id="2935761"/>
    <lineage>
        <taxon>Eukaryota</taxon>
        <taxon>Viridiplantae</taxon>
        <taxon>Streptophyta</taxon>
        <taxon>Embryophyta</taxon>
        <taxon>Tracheophyta</taxon>
        <taxon>Spermatophyta</taxon>
        <taxon>Magnoliopsida</taxon>
        <taxon>eudicotyledons</taxon>
        <taxon>Gunneridae</taxon>
        <taxon>Pentapetalae</taxon>
        <taxon>rosids</taxon>
        <taxon>malvids</taxon>
        <taxon>Sapindales</taxon>
        <taxon>Rutaceae</taxon>
        <taxon>Aurantioideae</taxon>
        <taxon>Citrus</taxon>
    </lineage>
</organism>
<dbReference type="InterPro" id="IPR000719">
    <property type="entry name" value="Prot_kinase_dom"/>
</dbReference>
<evidence type="ECO:0000256" key="8">
    <source>
        <dbReference type="ARBA" id="ARBA00048679"/>
    </source>
</evidence>
<evidence type="ECO:0000259" key="11">
    <source>
        <dbReference type="SMART" id="SM00220"/>
    </source>
</evidence>
<evidence type="ECO:0000256" key="5">
    <source>
        <dbReference type="ARBA" id="ARBA00022777"/>
    </source>
</evidence>
<comment type="catalytic activity">
    <reaction evidence="8">
        <text>L-seryl-[protein] + ATP = O-phospho-L-seryl-[protein] + ADP + H(+)</text>
        <dbReference type="Rhea" id="RHEA:17989"/>
        <dbReference type="Rhea" id="RHEA-COMP:9863"/>
        <dbReference type="Rhea" id="RHEA-COMP:11604"/>
        <dbReference type="ChEBI" id="CHEBI:15378"/>
        <dbReference type="ChEBI" id="CHEBI:29999"/>
        <dbReference type="ChEBI" id="CHEBI:30616"/>
        <dbReference type="ChEBI" id="CHEBI:83421"/>
        <dbReference type="ChEBI" id="CHEBI:456216"/>
        <dbReference type="EC" id="2.7.11.1"/>
    </reaction>
</comment>
<evidence type="ECO:0000313" key="12">
    <source>
        <dbReference type="EMBL" id="KAK9214063.1"/>
    </source>
</evidence>
<keyword evidence="9" id="KW-0812">Transmembrane</keyword>
<dbReference type="GO" id="GO:0005524">
    <property type="term" value="F:ATP binding"/>
    <property type="evidence" value="ECO:0007669"/>
    <property type="project" value="UniProtKB-KW"/>
</dbReference>
<feature type="signal peptide" evidence="10">
    <location>
        <begin position="1"/>
        <end position="15"/>
    </location>
</feature>
<keyword evidence="9" id="KW-1133">Transmembrane helix</keyword>
<dbReference type="EC" id="2.7.11.1" evidence="1"/>
<evidence type="ECO:0000256" key="6">
    <source>
        <dbReference type="ARBA" id="ARBA00022840"/>
    </source>
</evidence>
<evidence type="ECO:0000256" key="4">
    <source>
        <dbReference type="ARBA" id="ARBA00022741"/>
    </source>
</evidence>
<dbReference type="PANTHER" id="PTHR48005:SF91">
    <property type="entry name" value="PROTEIN KINASE DOMAIN-CONTAINING PROTEIN"/>
    <property type="match status" value="1"/>
</dbReference>
<evidence type="ECO:0000256" key="2">
    <source>
        <dbReference type="ARBA" id="ARBA00022527"/>
    </source>
</evidence>
<keyword evidence="3" id="KW-0808">Transferase</keyword>
<keyword evidence="9" id="KW-0472">Membrane</keyword>
<comment type="catalytic activity">
    <reaction evidence="7">
        <text>L-threonyl-[protein] + ATP = O-phospho-L-threonyl-[protein] + ADP + H(+)</text>
        <dbReference type="Rhea" id="RHEA:46608"/>
        <dbReference type="Rhea" id="RHEA-COMP:11060"/>
        <dbReference type="Rhea" id="RHEA-COMP:11605"/>
        <dbReference type="ChEBI" id="CHEBI:15378"/>
        <dbReference type="ChEBI" id="CHEBI:30013"/>
        <dbReference type="ChEBI" id="CHEBI:30616"/>
        <dbReference type="ChEBI" id="CHEBI:61977"/>
        <dbReference type="ChEBI" id="CHEBI:456216"/>
        <dbReference type="EC" id="2.7.11.1"/>
    </reaction>
</comment>
<evidence type="ECO:0000256" key="7">
    <source>
        <dbReference type="ARBA" id="ARBA00047899"/>
    </source>
</evidence>
<dbReference type="PANTHER" id="PTHR48005">
    <property type="entry name" value="LEUCINE RICH REPEAT KINASE 2"/>
    <property type="match status" value="1"/>
</dbReference>
<accession>A0AAP0QPC0</accession>
<feature type="transmembrane region" description="Helical" evidence="9">
    <location>
        <begin position="199"/>
        <end position="222"/>
    </location>
</feature>
<reference evidence="12 13" key="1">
    <citation type="submission" date="2024-05" db="EMBL/GenBank/DDBJ databases">
        <title>Haplotype-resolved chromosome-level genome assembly of Huyou (Citrus changshanensis).</title>
        <authorList>
            <person name="Miao C."/>
            <person name="Chen W."/>
            <person name="Wu Y."/>
            <person name="Wang L."/>
            <person name="Zhao S."/>
            <person name="Grierson D."/>
            <person name="Xu C."/>
            <person name="Chen K."/>
        </authorList>
    </citation>
    <scope>NUCLEOTIDE SEQUENCE [LARGE SCALE GENOMIC DNA]</scope>
    <source>
        <strain evidence="12">01-14</strain>
        <tissue evidence="12">Leaf</tissue>
    </source>
</reference>
<dbReference type="GO" id="GO:0004674">
    <property type="term" value="F:protein serine/threonine kinase activity"/>
    <property type="evidence" value="ECO:0007669"/>
    <property type="project" value="UniProtKB-KW"/>
</dbReference>
<keyword evidence="2" id="KW-0723">Serine/threonine-protein kinase</keyword>
<evidence type="ECO:0000256" key="10">
    <source>
        <dbReference type="SAM" id="SignalP"/>
    </source>
</evidence>
<evidence type="ECO:0000313" key="13">
    <source>
        <dbReference type="Proteomes" id="UP001428341"/>
    </source>
</evidence>
<proteinExistence type="predicted"/>
<comment type="caution">
    <text evidence="12">The sequence shown here is derived from an EMBL/GenBank/DDBJ whole genome shotgun (WGS) entry which is preliminary data.</text>
</comment>
<dbReference type="EMBL" id="JBCGBO010000003">
    <property type="protein sequence ID" value="KAK9214063.1"/>
    <property type="molecule type" value="Genomic_DNA"/>
</dbReference>
<keyword evidence="4" id="KW-0547">Nucleotide-binding</keyword>
<dbReference type="InterPro" id="IPR011009">
    <property type="entry name" value="Kinase-like_dom_sf"/>
</dbReference>
<keyword evidence="10" id="KW-0732">Signal</keyword>
<protein>
    <recommendedName>
        <fullName evidence="1">non-specific serine/threonine protein kinase</fullName>
        <ecNumber evidence="1">2.7.11.1</ecNumber>
    </recommendedName>
</protein>